<keyword evidence="8" id="KW-1185">Reference proteome</keyword>
<organism evidence="7 8">
    <name type="scientific">Tibeticola sediminis</name>
    <dbReference type="NCBI Taxonomy" id="1917811"/>
    <lineage>
        <taxon>Bacteria</taxon>
        <taxon>Pseudomonadati</taxon>
        <taxon>Pseudomonadota</taxon>
        <taxon>Betaproteobacteria</taxon>
        <taxon>Burkholderiales</taxon>
        <taxon>Comamonadaceae</taxon>
        <taxon>Tibeticola</taxon>
    </lineage>
</organism>
<dbReference type="GO" id="GO:0016874">
    <property type="term" value="F:ligase activity"/>
    <property type="evidence" value="ECO:0007669"/>
    <property type="project" value="UniProtKB-KW"/>
</dbReference>
<dbReference type="Gene3D" id="3.40.50.12780">
    <property type="entry name" value="N-terminal domain of ligase-like"/>
    <property type="match status" value="1"/>
</dbReference>
<proteinExistence type="inferred from homology"/>
<dbReference type="InterPro" id="IPR000873">
    <property type="entry name" value="AMP-dep_synth/lig_dom"/>
</dbReference>
<dbReference type="SUPFAM" id="SSF56801">
    <property type="entry name" value="Acetyl-CoA synthetase-like"/>
    <property type="match status" value="1"/>
</dbReference>
<reference evidence="7 8" key="1">
    <citation type="submission" date="2018-11" db="EMBL/GenBank/DDBJ databases">
        <title>Genomic Encyclopedia of Type Strains, Phase IV (KMG-IV): sequencing the most valuable type-strain genomes for metagenomic binning, comparative biology and taxonomic classification.</title>
        <authorList>
            <person name="Goeker M."/>
        </authorList>
    </citation>
    <scope>NUCLEOTIDE SEQUENCE [LARGE SCALE GENOMIC DNA]</scope>
    <source>
        <strain evidence="7 8">DSM 101684</strain>
    </source>
</reference>
<gene>
    <name evidence="7" type="ORF">EDC62_2011</name>
</gene>
<dbReference type="GO" id="GO:0006631">
    <property type="term" value="P:fatty acid metabolic process"/>
    <property type="evidence" value="ECO:0007669"/>
    <property type="project" value="UniProtKB-KW"/>
</dbReference>
<dbReference type="Pfam" id="PF00501">
    <property type="entry name" value="AMP-binding"/>
    <property type="match status" value="1"/>
</dbReference>
<protein>
    <submittedName>
        <fullName evidence="7">Fatty-acyl-CoA synthase</fullName>
    </submittedName>
</protein>
<evidence type="ECO:0000256" key="3">
    <source>
        <dbReference type="ARBA" id="ARBA00022832"/>
    </source>
</evidence>
<dbReference type="InterPro" id="IPR025110">
    <property type="entry name" value="AMP-bd_C"/>
</dbReference>
<dbReference type="RefSeq" id="WP_124223219.1">
    <property type="nucleotide sequence ID" value="NZ_RKQL01000004.1"/>
</dbReference>
<name>A0A3N4UPK2_9BURK</name>
<feature type="domain" description="AMP-dependent synthetase/ligase" evidence="5">
    <location>
        <begin position="19"/>
        <end position="406"/>
    </location>
</feature>
<evidence type="ECO:0000313" key="7">
    <source>
        <dbReference type="EMBL" id="RPE66937.1"/>
    </source>
</evidence>
<dbReference type="Gene3D" id="3.30.300.30">
    <property type="match status" value="1"/>
</dbReference>
<dbReference type="InterPro" id="IPR020845">
    <property type="entry name" value="AMP-binding_CS"/>
</dbReference>
<accession>A0A3N4UPK2</accession>
<comment type="similarity">
    <text evidence="1">Belongs to the ATP-dependent AMP-binding enzyme family.</text>
</comment>
<keyword evidence="2" id="KW-0436">Ligase</keyword>
<dbReference type="OrthoDB" id="9766486at2"/>
<evidence type="ECO:0000313" key="8">
    <source>
        <dbReference type="Proteomes" id="UP000272193"/>
    </source>
</evidence>
<dbReference type="CDD" id="cd12119">
    <property type="entry name" value="ttLC_FACS_AlkK_like"/>
    <property type="match status" value="1"/>
</dbReference>
<keyword evidence="4" id="KW-0443">Lipid metabolism</keyword>
<evidence type="ECO:0000256" key="1">
    <source>
        <dbReference type="ARBA" id="ARBA00006432"/>
    </source>
</evidence>
<dbReference type="PANTHER" id="PTHR43859:SF4">
    <property type="entry name" value="BUTANOATE--COA LIGASE AAE1-RELATED"/>
    <property type="match status" value="1"/>
</dbReference>
<evidence type="ECO:0000259" key="5">
    <source>
        <dbReference type="Pfam" id="PF00501"/>
    </source>
</evidence>
<dbReference type="FunFam" id="3.30.300.30:FF:000008">
    <property type="entry name" value="2,3-dihydroxybenzoate-AMP ligase"/>
    <property type="match status" value="1"/>
</dbReference>
<dbReference type="Proteomes" id="UP000272193">
    <property type="component" value="Unassembled WGS sequence"/>
</dbReference>
<keyword evidence="3" id="KW-0276">Fatty acid metabolism</keyword>
<evidence type="ECO:0000259" key="6">
    <source>
        <dbReference type="Pfam" id="PF13193"/>
    </source>
</evidence>
<evidence type="ECO:0000256" key="2">
    <source>
        <dbReference type="ARBA" id="ARBA00022598"/>
    </source>
</evidence>
<dbReference type="PANTHER" id="PTHR43859">
    <property type="entry name" value="ACYL-ACTIVATING ENZYME"/>
    <property type="match status" value="1"/>
</dbReference>
<dbReference type="Pfam" id="PF13193">
    <property type="entry name" value="AMP-binding_C"/>
    <property type="match status" value="1"/>
</dbReference>
<dbReference type="NCBIfam" id="NF004837">
    <property type="entry name" value="PRK06187.1"/>
    <property type="match status" value="1"/>
</dbReference>
<dbReference type="InterPro" id="IPR042099">
    <property type="entry name" value="ANL_N_sf"/>
</dbReference>
<comment type="caution">
    <text evidence="7">The sequence shown here is derived from an EMBL/GenBank/DDBJ whole genome shotgun (WGS) entry which is preliminary data.</text>
</comment>
<feature type="domain" description="AMP-binding enzyme C-terminal" evidence="6">
    <location>
        <begin position="454"/>
        <end position="528"/>
    </location>
</feature>
<evidence type="ECO:0000256" key="4">
    <source>
        <dbReference type="ARBA" id="ARBA00023098"/>
    </source>
</evidence>
<sequence>MLKPGLMMDRPLLISGILEHAAAQYGAVEVVSRETHGPLHRSSYSEVARRSKKLAHALQALGLEAGQAVGSIAWNNHRHLEAYFAVSGSGMVLHTCNPRLHPQQLIYIINHAEDRVVLFDSTFAPLVKGIAAHCPQVQAWVCLCDADQMPGVRAGTEGVANVLCYEELIAPHSEQFEWPEFDERTAAALCYTSGTTGNPKGALYTHRAIVLNAFSGCQPNVLSLSSRDTVLPVVPMFHINAWCIPYAAPIAGSRLVLPGPRLDGASLYELMEGEHVTVSAGVPTIWLALIQHVQQHGLRFTTMKRTAVGGSAMPQALIEQYDALGVEVRHGWGMTETTAVATISALTGAEMGLPAQARHAIVARQGRSVFGVEIKVVDEAGRTLPRDGVSQGELMVRGQWIINGYHKAEASPLVDGWFPTGDIATIDPTGIMQIRDRTKDVIKTGGEWISSIDLENAAMAHPAVAMAAVIGVKHPKWDERPLLFIVRKPGQTLEKDEILGFLAGRVAKWWVPDEVVFVDALPVGGTGKVQKAELRKQYGGIFSA</sequence>
<dbReference type="PROSITE" id="PS00455">
    <property type="entry name" value="AMP_BINDING"/>
    <property type="match status" value="1"/>
</dbReference>
<dbReference type="InterPro" id="IPR045851">
    <property type="entry name" value="AMP-bd_C_sf"/>
</dbReference>
<dbReference type="EMBL" id="RKQL01000004">
    <property type="protein sequence ID" value="RPE66937.1"/>
    <property type="molecule type" value="Genomic_DNA"/>
</dbReference>
<dbReference type="AlphaFoldDB" id="A0A3N4UPK2"/>